<feature type="transmembrane region" description="Helical" evidence="2">
    <location>
        <begin position="625"/>
        <end position="644"/>
    </location>
</feature>
<keyword evidence="2" id="KW-0812">Transmembrane</keyword>
<dbReference type="RefSeq" id="WP_135475474.1">
    <property type="nucleotide sequence ID" value="NZ_SIJK02000001.1"/>
</dbReference>
<feature type="transmembrane region" description="Helical" evidence="2">
    <location>
        <begin position="656"/>
        <end position="675"/>
    </location>
</feature>
<evidence type="ECO:0000313" key="4">
    <source>
        <dbReference type="Proteomes" id="UP001193081"/>
    </source>
</evidence>
<evidence type="ECO:0000313" key="3">
    <source>
        <dbReference type="EMBL" id="MBP1464106.1"/>
    </source>
</evidence>
<feature type="transmembrane region" description="Helical" evidence="2">
    <location>
        <begin position="537"/>
        <end position="555"/>
    </location>
</feature>
<gene>
    <name evidence="3" type="ORF">EYB53_000150</name>
</gene>
<organism evidence="3 4">
    <name type="scientific">Candidatus Chloroploca mongolica</name>
    <dbReference type="NCBI Taxonomy" id="2528176"/>
    <lineage>
        <taxon>Bacteria</taxon>
        <taxon>Bacillati</taxon>
        <taxon>Chloroflexota</taxon>
        <taxon>Chloroflexia</taxon>
        <taxon>Chloroflexales</taxon>
        <taxon>Chloroflexineae</taxon>
        <taxon>Oscillochloridaceae</taxon>
        <taxon>Candidatus Chloroploca</taxon>
    </lineage>
</organism>
<comment type="caution">
    <text evidence="3">The sequence shown here is derived from an EMBL/GenBank/DDBJ whole genome shotgun (WGS) entry which is preliminary data.</text>
</comment>
<evidence type="ECO:0000256" key="1">
    <source>
        <dbReference type="SAM" id="MobiDB-lite"/>
    </source>
</evidence>
<feature type="transmembrane region" description="Helical" evidence="2">
    <location>
        <begin position="496"/>
        <end position="525"/>
    </location>
</feature>
<feature type="transmembrane region" description="Helical" evidence="2">
    <location>
        <begin position="59"/>
        <end position="78"/>
    </location>
</feature>
<feature type="transmembrane region" description="Helical" evidence="2">
    <location>
        <begin position="427"/>
        <end position="444"/>
    </location>
</feature>
<feature type="transmembrane region" description="Helical" evidence="2">
    <location>
        <begin position="263"/>
        <end position="283"/>
    </location>
</feature>
<accession>A0ABS4D3U9</accession>
<evidence type="ECO:0008006" key="5">
    <source>
        <dbReference type="Google" id="ProtNLM"/>
    </source>
</evidence>
<keyword evidence="4" id="KW-1185">Reference proteome</keyword>
<keyword evidence="2" id="KW-1133">Transmembrane helix</keyword>
<feature type="transmembrane region" description="Helical" evidence="2">
    <location>
        <begin position="401"/>
        <end position="421"/>
    </location>
</feature>
<feature type="region of interest" description="Disordered" evidence="1">
    <location>
        <begin position="19"/>
        <end position="41"/>
    </location>
</feature>
<sequence length="715" mass="77748">MPIKLKAITRKTRAGANAAQARFGSVHTSPGSEGVPRSDAPRGQDALVARVAEIGRWFLAWRLWLLVLLAMIGLLAIYQRPLHYTFQVGIDQGIGTDHPFLEGFLDAEGIPGEQTWRWTRPSATVTVPGVGQQPLMVALTIVSHQQNWLETPEQPLLSIDLGTGAPLLLPLRQHASTYHIYVPPAALQDGTLHLGLSADPWQHPTDVRGYLGVAVGNAFALTSLADQALVWPGRSLMAGYALTIVLGWAALGLMGFAQRTAGWLLLGLVATLLVLVGLVPPRMGAMHPWMAQAAGIALLSAAAARLVVPPLLRRFAVAPRATIMRWLLLVLVLTVVAKYAGRLHPAAMPGDIQFHTNRFIEALTGNLTLVMRHRGLVAPYPGGWYLLIAPLSLTGLPLDTLLWGTAALAELAAILIFFVLLTRLTGSTYGGLIGAVIYALSPIPMQNIWWSFQAQIGAQMLSILLMALLVLTWPAYDQWGMHGQPTRLPGLGWLPVLLTLVFLGHIGSFINVSAVVVAAAALLWLQANSGEERAAARHLLVAWIIAFSFVMIFFYSRYSDLILGHAASFTEGGMANVTDREPLSRQAWLGSLWQDGILTLNGFFLVPLGLAGALILTLNPHRRRGSLLILLWLTFGLGLSQAILPLITLSTITTRWVTFAGWALTVGATFAVIHYRRRGWAGKLVTGTVLAYLAWRTLEVWMLAMAFNRPPLEPF</sequence>
<feature type="transmembrane region" description="Helical" evidence="2">
    <location>
        <begin position="376"/>
        <end position="394"/>
    </location>
</feature>
<proteinExistence type="predicted"/>
<protein>
    <recommendedName>
        <fullName evidence="5">Glycosyltransferase RgtA/B/C/D-like domain-containing protein</fullName>
    </recommendedName>
</protein>
<feature type="transmembrane region" description="Helical" evidence="2">
    <location>
        <begin position="456"/>
        <end position="476"/>
    </location>
</feature>
<dbReference type="EMBL" id="SIJK02000001">
    <property type="protein sequence ID" value="MBP1464106.1"/>
    <property type="molecule type" value="Genomic_DNA"/>
</dbReference>
<evidence type="ECO:0000256" key="2">
    <source>
        <dbReference type="SAM" id="Phobius"/>
    </source>
</evidence>
<feature type="transmembrane region" description="Helical" evidence="2">
    <location>
        <begin position="289"/>
        <end position="311"/>
    </location>
</feature>
<feature type="transmembrane region" description="Helical" evidence="2">
    <location>
        <begin position="237"/>
        <end position="256"/>
    </location>
</feature>
<reference evidence="3 4" key="1">
    <citation type="submission" date="2021-03" db="EMBL/GenBank/DDBJ databases">
        <authorList>
            <person name="Grouzdev D.S."/>
        </authorList>
    </citation>
    <scope>NUCLEOTIDE SEQUENCE [LARGE SCALE GENOMIC DNA]</scope>
    <source>
        <strain evidence="3 4">M50-1</strain>
    </source>
</reference>
<dbReference type="Proteomes" id="UP001193081">
    <property type="component" value="Unassembled WGS sequence"/>
</dbReference>
<name>A0ABS4D3U9_9CHLR</name>
<feature type="transmembrane region" description="Helical" evidence="2">
    <location>
        <begin position="323"/>
        <end position="341"/>
    </location>
</feature>
<keyword evidence="2" id="KW-0472">Membrane</keyword>
<feature type="transmembrane region" description="Helical" evidence="2">
    <location>
        <begin position="597"/>
        <end position="618"/>
    </location>
</feature>